<proteinExistence type="predicted"/>
<organism evidence="1 2">
    <name type="scientific">Metarhizium album (strain ARSEF 1941)</name>
    <dbReference type="NCBI Taxonomy" id="1081103"/>
    <lineage>
        <taxon>Eukaryota</taxon>
        <taxon>Fungi</taxon>
        <taxon>Dikarya</taxon>
        <taxon>Ascomycota</taxon>
        <taxon>Pezizomycotina</taxon>
        <taxon>Sordariomycetes</taxon>
        <taxon>Hypocreomycetidae</taxon>
        <taxon>Hypocreales</taxon>
        <taxon>Clavicipitaceae</taxon>
        <taxon>Metarhizium</taxon>
    </lineage>
</organism>
<name>A0A0B2X5Q0_METAS</name>
<protein>
    <recommendedName>
        <fullName evidence="3">Zn(2)-C6 fungal-type domain-containing protein</fullName>
    </recommendedName>
</protein>
<keyword evidence="2" id="KW-1185">Reference proteome</keyword>
<dbReference type="SUPFAM" id="SSF57701">
    <property type="entry name" value="Zn2/Cys6 DNA-binding domain"/>
    <property type="match status" value="1"/>
</dbReference>
<evidence type="ECO:0000313" key="1">
    <source>
        <dbReference type="EMBL" id="KHO00745.1"/>
    </source>
</evidence>
<dbReference type="RefSeq" id="XP_040681810.1">
    <property type="nucleotide sequence ID" value="XM_040820322.1"/>
</dbReference>
<evidence type="ECO:0000313" key="2">
    <source>
        <dbReference type="Proteomes" id="UP000030816"/>
    </source>
</evidence>
<gene>
    <name evidence="1" type="ORF">MAM_01523</name>
</gene>
<dbReference type="Proteomes" id="UP000030816">
    <property type="component" value="Unassembled WGS sequence"/>
</dbReference>
<evidence type="ECO:0008006" key="3">
    <source>
        <dbReference type="Google" id="ProtNLM"/>
    </source>
</evidence>
<dbReference type="EMBL" id="AZHE01000002">
    <property type="protein sequence ID" value="KHO00745.1"/>
    <property type="molecule type" value="Genomic_DNA"/>
</dbReference>
<dbReference type="AlphaFoldDB" id="A0A0B2X5Q0"/>
<accession>A0A0B2X5Q0</accession>
<sequence>MATQWRDSEGESAGPGLYANTFDMAVDFEGYALALGQTRQCLLAAERERKRNKEAWGARRARRVSGDFVLGWIWALIDRVDGFYGIEEEACWLERLERANREIEEVWEENRSVVEAAVPRYLDGVPVRMMMRPPVARGPLRSAARWRERAKSCLPCVAKGLRCSPAWDHGGRCSRCVRHEDACLVDEEEETMAMSRASAASRNVTSVAKPCFAPPWPGHREMESVMGRILGDGGLDM</sequence>
<reference evidence="1 2" key="1">
    <citation type="journal article" date="2014" name="Proc. Natl. Acad. Sci. U.S.A.">
        <title>Trajectory and genomic determinants of fungal-pathogen speciation and host adaptation.</title>
        <authorList>
            <person name="Hu X."/>
            <person name="Xiao G."/>
            <person name="Zheng P."/>
            <person name="Shang Y."/>
            <person name="Su Y."/>
            <person name="Zhang X."/>
            <person name="Liu X."/>
            <person name="Zhan S."/>
            <person name="St Leger R.J."/>
            <person name="Wang C."/>
        </authorList>
    </citation>
    <scope>NUCLEOTIDE SEQUENCE [LARGE SCALE GENOMIC DNA]</scope>
    <source>
        <strain evidence="1 2">ARSEF 1941</strain>
    </source>
</reference>
<comment type="caution">
    <text evidence="1">The sequence shown here is derived from an EMBL/GenBank/DDBJ whole genome shotgun (WGS) entry which is preliminary data.</text>
</comment>
<dbReference type="HOGENOM" id="CLU_1170871_0_0_1"/>
<dbReference type="InterPro" id="IPR036864">
    <property type="entry name" value="Zn2-C6_fun-type_DNA-bd_sf"/>
</dbReference>
<dbReference type="GeneID" id="63735978"/>
<dbReference type="GO" id="GO:0000981">
    <property type="term" value="F:DNA-binding transcription factor activity, RNA polymerase II-specific"/>
    <property type="evidence" value="ECO:0007669"/>
    <property type="project" value="InterPro"/>
</dbReference>
<dbReference type="GO" id="GO:0008270">
    <property type="term" value="F:zinc ion binding"/>
    <property type="evidence" value="ECO:0007669"/>
    <property type="project" value="InterPro"/>
</dbReference>
<dbReference type="OrthoDB" id="2881954at2759"/>